<evidence type="ECO:0000313" key="9">
    <source>
        <dbReference type="EMBL" id="GER89386.1"/>
    </source>
</evidence>
<protein>
    <recommendedName>
        <fullName evidence="11">Diguanylate cyclase response regulator</fullName>
    </recommendedName>
</protein>
<feature type="modified residue" description="4-aspartylphosphate" evidence="6">
    <location>
        <position position="52"/>
    </location>
</feature>
<proteinExistence type="predicted"/>
<feature type="domain" description="Response regulatory" evidence="7">
    <location>
        <begin position="3"/>
        <end position="119"/>
    </location>
</feature>
<reference evidence="9 10" key="1">
    <citation type="submission" date="2019-10" db="EMBL/GenBank/DDBJ databases">
        <title>Dictyobacter vulcani sp. nov., within the class Ktedonobacteria, isolated from soil of volcanic Mt. Zao.</title>
        <authorList>
            <person name="Zheng Y."/>
            <person name="Wang C.M."/>
            <person name="Sakai Y."/>
            <person name="Abe K."/>
            <person name="Yokota A."/>
            <person name="Yabe S."/>
        </authorList>
    </citation>
    <scope>NUCLEOTIDE SEQUENCE [LARGE SCALE GENOMIC DNA]</scope>
    <source>
        <strain evidence="9 10">W12</strain>
    </source>
</reference>
<dbReference type="Proteomes" id="UP000326912">
    <property type="component" value="Unassembled WGS sequence"/>
</dbReference>
<dbReference type="GO" id="GO:0032993">
    <property type="term" value="C:protein-DNA complex"/>
    <property type="evidence" value="ECO:0007669"/>
    <property type="project" value="TreeGrafter"/>
</dbReference>
<dbReference type="GO" id="GO:0000156">
    <property type="term" value="F:phosphorelay response regulator activity"/>
    <property type="evidence" value="ECO:0007669"/>
    <property type="project" value="TreeGrafter"/>
</dbReference>
<dbReference type="SUPFAM" id="SSF55073">
    <property type="entry name" value="Nucleotide cyclase"/>
    <property type="match status" value="1"/>
</dbReference>
<dbReference type="InterPro" id="IPR043128">
    <property type="entry name" value="Rev_trsase/Diguanyl_cyclase"/>
</dbReference>
<evidence type="ECO:0000256" key="2">
    <source>
        <dbReference type="ARBA" id="ARBA00023012"/>
    </source>
</evidence>
<keyword evidence="1 6" id="KW-0597">Phosphoprotein</keyword>
<name>A0A5J4KW01_9CHLR</name>
<dbReference type="GO" id="GO:0000976">
    <property type="term" value="F:transcription cis-regulatory region binding"/>
    <property type="evidence" value="ECO:0007669"/>
    <property type="project" value="TreeGrafter"/>
</dbReference>
<comment type="caution">
    <text evidence="9">The sequence shown here is derived from an EMBL/GenBank/DDBJ whole genome shotgun (WGS) entry which is preliminary data.</text>
</comment>
<evidence type="ECO:0000256" key="6">
    <source>
        <dbReference type="PROSITE-ProRule" id="PRU00169"/>
    </source>
</evidence>
<evidence type="ECO:0008006" key="11">
    <source>
        <dbReference type="Google" id="ProtNLM"/>
    </source>
</evidence>
<gene>
    <name evidence="9" type="ORF">KDW_35480</name>
</gene>
<dbReference type="SUPFAM" id="SSF52172">
    <property type="entry name" value="CheY-like"/>
    <property type="match status" value="1"/>
</dbReference>
<evidence type="ECO:0000256" key="4">
    <source>
        <dbReference type="ARBA" id="ARBA00023125"/>
    </source>
</evidence>
<dbReference type="CDD" id="cd17574">
    <property type="entry name" value="REC_OmpR"/>
    <property type="match status" value="1"/>
</dbReference>
<evidence type="ECO:0000259" key="8">
    <source>
        <dbReference type="PROSITE" id="PS50887"/>
    </source>
</evidence>
<dbReference type="InterPro" id="IPR011006">
    <property type="entry name" value="CheY-like_superfamily"/>
</dbReference>
<dbReference type="SMART" id="SM00267">
    <property type="entry name" value="GGDEF"/>
    <property type="match status" value="1"/>
</dbReference>
<dbReference type="SMART" id="SM00448">
    <property type="entry name" value="REC"/>
    <property type="match status" value="1"/>
</dbReference>
<keyword evidence="2" id="KW-0902">Two-component regulatory system</keyword>
<dbReference type="GO" id="GO:0006355">
    <property type="term" value="P:regulation of DNA-templated transcription"/>
    <property type="evidence" value="ECO:0007669"/>
    <property type="project" value="TreeGrafter"/>
</dbReference>
<dbReference type="InterPro" id="IPR039420">
    <property type="entry name" value="WalR-like"/>
</dbReference>
<dbReference type="InterPro" id="IPR000160">
    <property type="entry name" value="GGDEF_dom"/>
</dbReference>
<keyword evidence="10" id="KW-1185">Reference proteome</keyword>
<dbReference type="Gene3D" id="3.30.70.270">
    <property type="match status" value="1"/>
</dbReference>
<dbReference type="RefSeq" id="WP_151757141.1">
    <property type="nucleotide sequence ID" value="NZ_BKZW01000001.1"/>
</dbReference>
<dbReference type="PROSITE" id="PS50887">
    <property type="entry name" value="GGDEF"/>
    <property type="match status" value="1"/>
</dbReference>
<evidence type="ECO:0000256" key="5">
    <source>
        <dbReference type="ARBA" id="ARBA00023163"/>
    </source>
</evidence>
<keyword evidence="3" id="KW-0805">Transcription regulation</keyword>
<dbReference type="InterPro" id="IPR001789">
    <property type="entry name" value="Sig_transdc_resp-reg_receiver"/>
</dbReference>
<evidence type="ECO:0000259" key="7">
    <source>
        <dbReference type="PROSITE" id="PS50110"/>
    </source>
</evidence>
<dbReference type="GO" id="GO:0005829">
    <property type="term" value="C:cytosol"/>
    <property type="evidence" value="ECO:0007669"/>
    <property type="project" value="TreeGrafter"/>
</dbReference>
<dbReference type="PANTHER" id="PTHR48111">
    <property type="entry name" value="REGULATOR OF RPOS"/>
    <property type="match status" value="1"/>
</dbReference>
<dbReference type="PROSITE" id="PS50110">
    <property type="entry name" value="RESPONSE_REGULATORY"/>
    <property type="match status" value="1"/>
</dbReference>
<sequence>MSSILVVEDEGVITQLVREHFGDEGYQTVMAVTGEDAVQFAMREMPSLVILDVELPGVDGYQVIQQLRDHPKCMHIPIIMMSAHTSLVDKVRAYELGVDSYITKPCCSDELLAHVRRQLRRMQQSTLSPLTRLPGGLQLERAIDYKLRGSDPWSILYLDLDNFKAFNDAYGFVTGNDMILLVGRICQRVVYEYGNADDFVGHIGGDDFVIVTTPDREKLLCRHILARYKEESLAFYRPEDIARGSLSSVDRKGRPHQFPLVSLSIGVVSDQIKCSHSMNEVSCLTAEAKRLAKQSSNNVSRVSPQWGIPSQVSHTPATFNLVGNIGRNLFHFADEDILAKFK</sequence>
<keyword evidence="5" id="KW-0804">Transcription</keyword>
<dbReference type="CDD" id="cd01949">
    <property type="entry name" value="GGDEF"/>
    <property type="match status" value="1"/>
</dbReference>
<dbReference type="InterPro" id="IPR029787">
    <property type="entry name" value="Nucleotide_cyclase"/>
</dbReference>
<keyword evidence="4" id="KW-0238">DNA-binding</keyword>
<dbReference type="PANTHER" id="PTHR48111:SF1">
    <property type="entry name" value="TWO-COMPONENT RESPONSE REGULATOR ORR33"/>
    <property type="match status" value="1"/>
</dbReference>
<dbReference type="Pfam" id="PF00990">
    <property type="entry name" value="GGDEF"/>
    <property type="match status" value="1"/>
</dbReference>
<evidence type="ECO:0000256" key="1">
    <source>
        <dbReference type="ARBA" id="ARBA00022553"/>
    </source>
</evidence>
<dbReference type="EMBL" id="BKZW01000001">
    <property type="protein sequence ID" value="GER89386.1"/>
    <property type="molecule type" value="Genomic_DNA"/>
</dbReference>
<dbReference type="Pfam" id="PF00072">
    <property type="entry name" value="Response_reg"/>
    <property type="match status" value="1"/>
</dbReference>
<organism evidence="9 10">
    <name type="scientific">Dictyobacter vulcani</name>
    <dbReference type="NCBI Taxonomy" id="2607529"/>
    <lineage>
        <taxon>Bacteria</taxon>
        <taxon>Bacillati</taxon>
        <taxon>Chloroflexota</taxon>
        <taxon>Ktedonobacteria</taxon>
        <taxon>Ktedonobacterales</taxon>
        <taxon>Dictyobacteraceae</taxon>
        <taxon>Dictyobacter</taxon>
    </lineage>
</organism>
<feature type="domain" description="GGDEF" evidence="8">
    <location>
        <begin position="151"/>
        <end position="305"/>
    </location>
</feature>
<dbReference type="Gene3D" id="3.40.50.2300">
    <property type="match status" value="1"/>
</dbReference>
<dbReference type="NCBIfam" id="TIGR00254">
    <property type="entry name" value="GGDEF"/>
    <property type="match status" value="1"/>
</dbReference>
<evidence type="ECO:0000313" key="10">
    <source>
        <dbReference type="Proteomes" id="UP000326912"/>
    </source>
</evidence>
<evidence type="ECO:0000256" key="3">
    <source>
        <dbReference type="ARBA" id="ARBA00023015"/>
    </source>
</evidence>
<dbReference type="AlphaFoldDB" id="A0A5J4KW01"/>
<accession>A0A5J4KW01</accession>